<gene>
    <name evidence="2" type="ORF">ALQ32_02981</name>
</gene>
<evidence type="ECO:0000259" key="1">
    <source>
        <dbReference type="Pfam" id="PF24745"/>
    </source>
</evidence>
<name>A0A3M3ZH09_9PSED</name>
<reference evidence="2 3" key="1">
    <citation type="submission" date="2018-08" db="EMBL/GenBank/DDBJ databases">
        <title>Recombination of ecologically and evolutionarily significant loci maintains genetic cohesion in the Pseudomonas syringae species complex.</title>
        <authorList>
            <person name="Dillon M."/>
            <person name="Thakur S."/>
            <person name="Almeida R.N.D."/>
            <person name="Weir B.S."/>
            <person name="Guttman D.S."/>
        </authorList>
    </citation>
    <scope>NUCLEOTIDE SEQUENCE [LARGE SCALE GENOMIC DNA]</scope>
    <source>
        <strain evidence="2 3">ICMP 4092</strain>
    </source>
</reference>
<comment type="caution">
    <text evidence="2">The sequence shown here is derived from an EMBL/GenBank/DDBJ whole genome shotgun (WGS) entry which is preliminary data.</text>
</comment>
<organism evidence="2 3">
    <name type="scientific">Pseudomonas syringae pv. tagetis</name>
    <dbReference type="NCBI Taxonomy" id="129140"/>
    <lineage>
        <taxon>Bacteria</taxon>
        <taxon>Pseudomonadati</taxon>
        <taxon>Pseudomonadota</taxon>
        <taxon>Gammaproteobacteria</taxon>
        <taxon>Pseudomonadales</taxon>
        <taxon>Pseudomonadaceae</taxon>
        <taxon>Pseudomonas</taxon>
    </lineage>
</organism>
<feature type="domain" description="DUF7693" evidence="1">
    <location>
        <begin position="152"/>
        <end position="206"/>
    </location>
</feature>
<evidence type="ECO:0000313" key="3">
    <source>
        <dbReference type="Proteomes" id="UP000268056"/>
    </source>
</evidence>
<dbReference type="AlphaFoldDB" id="A0A3M3ZH09"/>
<dbReference type="Proteomes" id="UP000268056">
    <property type="component" value="Unassembled WGS sequence"/>
</dbReference>
<proteinExistence type="predicted"/>
<protein>
    <recommendedName>
        <fullName evidence="1">DUF7693 domain-containing protein</fullName>
    </recommendedName>
</protein>
<accession>A0A3M3ZH09</accession>
<dbReference type="InterPro" id="IPR056110">
    <property type="entry name" value="DUF7693"/>
</dbReference>
<dbReference type="EMBL" id="RBQC01000012">
    <property type="protein sequence ID" value="RMO93335.1"/>
    <property type="molecule type" value="Genomic_DNA"/>
</dbReference>
<evidence type="ECO:0000313" key="2">
    <source>
        <dbReference type="EMBL" id="RMO93335.1"/>
    </source>
</evidence>
<sequence length="206" mass="23458">MLDRLSDHPAQDIVVFSHGQLINAVAWLIEYTPQRIDVRAMADWREYEIANHVPNCSGYMLSKYPEDTGWKICRSEQQIEVTHRVLGRSYQAVRDPERLLVEERAQELSAKGYPMQLDDDSAMYAEQRLKGVRAAAPSLQVDSDSGSTSGELSAREVCQVLRDAIFGRRAMVRICAQTWDELHAGMFMVDIDGWSVMIFNDCDELD</sequence>
<dbReference type="Pfam" id="PF24745">
    <property type="entry name" value="DUF7693"/>
    <property type="match status" value="1"/>
</dbReference>